<dbReference type="AlphaFoldDB" id="A0A1G4J9R0"/>
<organism evidence="1 2">
    <name type="scientific">Lachancea nothofagi CBS 11611</name>
    <dbReference type="NCBI Taxonomy" id="1266666"/>
    <lineage>
        <taxon>Eukaryota</taxon>
        <taxon>Fungi</taxon>
        <taxon>Dikarya</taxon>
        <taxon>Ascomycota</taxon>
        <taxon>Saccharomycotina</taxon>
        <taxon>Saccharomycetes</taxon>
        <taxon>Saccharomycetales</taxon>
        <taxon>Saccharomycetaceae</taxon>
        <taxon>Lachancea</taxon>
    </lineage>
</organism>
<proteinExistence type="predicted"/>
<dbReference type="EMBL" id="LT598446">
    <property type="protein sequence ID" value="SCU86734.1"/>
    <property type="molecule type" value="Genomic_DNA"/>
</dbReference>
<sequence>MSSSIWNALLEAHREPQTKLNADLTLVLSAESQPALQDFLVRVLQVEDEKSSLASIGYFHKELSFLRGDIAEELVVHIYTVAWPLTATVVDLLSIFVNSEISGVRWVFLLDWLEGNHKSWLRGLCESFELLRHKLGRNLEELDFCSVVGLHAQNCTNMELTSPHWNSLKMEFMNQTLRSFALIKHASLLSLEEETPAERLLEVCKIVLGQESSQEPEYITMSKLFVPQGSDSARKIKTMGEEFPVTQIEQETFIGGQFERIIPGEMMTPSTDLLSEEEPVINLKEVDVQKELADVYKLQKSSLLSSVAAHNATIDIPNAEKAHEHNISIEP</sequence>
<keyword evidence="2" id="KW-1185">Reference proteome</keyword>
<gene>
    <name evidence="1" type="ORF">LANO_0C09032G</name>
</gene>
<dbReference type="Proteomes" id="UP000189911">
    <property type="component" value="Chromosome C"/>
</dbReference>
<evidence type="ECO:0000313" key="1">
    <source>
        <dbReference type="EMBL" id="SCU86734.1"/>
    </source>
</evidence>
<reference evidence="2" key="1">
    <citation type="submission" date="2016-03" db="EMBL/GenBank/DDBJ databases">
        <authorList>
            <person name="Devillers Hugo."/>
        </authorList>
    </citation>
    <scope>NUCLEOTIDE SEQUENCE [LARGE SCALE GENOMIC DNA]</scope>
</reference>
<evidence type="ECO:0000313" key="2">
    <source>
        <dbReference type="Proteomes" id="UP000189911"/>
    </source>
</evidence>
<protein>
    <submittedName>
        <fullName evidence="1">LANO_0C09032g1_1</fullName>
    </submittedName>
</protein>
<dbReference type="OrthoDB" id="27603at2759"/>
<name>A0A1G4J9R0_9SACH</name>
<accession>A0A1G4J9R0</accession>